<dbReference type="InterPro" id="IPR006938">
    <property type="entry name" value="DUF624"/>
</dbReference>
<feature type="transmembrane region" description="Helical" evidence="1">
    <location>
        <begin position="78"/>
        <end position="97"/>
    </location>
</feature>
<keyword evidence="1" id="KW-0812">Transmembrane</keyword>
<keyword evidence="1" id="KW-0472">Membrane</keyword>
<dbReference type="EMBL" id="LTAO01000036">
    <property type="protein sequence ID" value="KYG27712.1"/>
    <property type="molecule type" value="Genomic_DNA"/>
</dbReference>
<evidence type="ECO:0000313" key="3">
    <source>
        <dbReference type="Proteomes" id="UP000075806"/>
    </source>
</evidence>
<sequence>MKNAMTVFNRSLYDSYQMLGTMIWATFFWWLCVLPIFTIGPATLALVSIIQQSSRGAAVSPRDFWASLRSHFTFGTKLLVLHVLIIFPGVVYFLTLISMGHFLSYVIAILLLFGIVMWHCLMMYIIPLSLEQDEKRFTILFKRAFKLFVEHFLFTMNIVLYMVFISIICSIITIALIIWAGIIAFLAYNALRYLLNQYEPEHYSFELETNWRGIWRPWK</sequence>
<evidence type="ECO:0000256" key="1">
    <source>
        <dbReference type="SAM" id="Phobius"/>
    </source>
</evidence>
<feature type="transmembrane region" description="Helical" evidence="1">
    <location>
        <begin position="147"/>
        <end position="165"/>
    </location>
</feature>
<evidence type="ECO:0008006" key="4">
    <source>
        <dbReference type="Google" id="ProtNLM"/>
    </source>
</evidence>
<feature type="transmembrane region" description="Helical" evidence="1">
    <location>
        <begin position="27"/>
        <end position="50"/>
    </location>
</feature>
<protein>
    <recommendedName>
        <fullName evidence="4">DUF624 domain-containing protein</fullName>
    </recommendedName>
</protein>
<comment type="caution">
    <text evidence="2">The sequence shown here is derived from an EMBL/GenBank/DDBJ whole genome shotgun (WGS) entry which is preliminary data.</text>
</comment>
<organism evidence="2 3">
    <name type="scientific">Alkalihalobacillus trypoxylicola</name>
    <dbReference type="NCBI Taxonomy" id="519424"/>
    <lineage>
        <taxon>Bacteria</taxon>
        <taxon>Bacillati</taxon>
        <taxon>Bacillota</taxon>
        <taxon>Bacilli</taxon>
        <taxon>Bacillales</taxon>
        <taxon>Bacillaceae</taxon>
        <taxon>Alkalihalobacillus</taxon>
    </lineage>
</organism>
<dbReference type="STRING" id="519424.AZF04_11020"/>
<dbReference type="RefSeq" id="WP_061949841.1">
    <property type="nucleotide sequence ID" value="NZ_LTAO01000036.1"/>
</dbReference>
<keyword evidence="3" id="KW-1185">Reference proteome</keyword>
<dbReference type="OrthoDB" id="9814991at2"/>
<gene>
    <name evidence="2" type="ORF">AZF04_11020</name>
</gene>
<keyword evidence="1" id="KW-1133">Transmembrane helix</keyword>
<name>A0A161PG78_9BACI</name>
<feature type="transmembrane region" description="Helical" evidence="1">
    <location>
        <begin position="103"/>
        <end position="126"/>
    </location>
</feature>
<dbReference type="Proteomes" id="UP000075806">
    <property type="component" value="Unassembled WGS sequence"/>
</dbReference>
<accession>A0A161PG78</accession>
<evidence type="ECO:0000313" key="2">
    <source>
        <dbReference type="EMBL" id="KYG27712.1"/>
    </source>
</evidence>
<dbReference type="Pfam" id="PF04854">
    <property type="entry name" value="DUF624"/>
    <property type="match status" value="1"/>
</dbReference>
<dbReference type="AlphaFoldDB" id="A0A161PG78"/>
<proteinExistence type="predicted"/>
<reference evidence="2" key="1">
    <citation type="submission" date="2016-02" db="EMBL/GenBank/DDBJ databases">
        <title>Genome sequence of Bacillus trypoxylicola KCTC 13244(T).</title>
        <authorList>
            <person name="Jeong H."/>
            <person name="Park S.-H."/>
            <person name="Choi S.-K."/>
        </authorList>
    </citation>
    <scope>NUCLEOTIDE SEQUENCE [LARGE SCALE GENOMIC DNA]</scope>
    <source>
        <strain evidence="2">KCTC 13244</strain>
    </source>
</reference>
<feature type="transmembrane region" description="Helical" evidence="1">
    <location>
        <begin position="171"/>
        <end position="191"/>
    </location>
</feature>